<reference evidence="10 11" key="1">
    <citation type="submission" date="2023-10" db="EMBL/GenBank/DDBJ databases">
        <title>Paenibacillus strain PFR10 Genome sequencing and assembly.</title>
        <authorList>
            <person name="Kim I."/>
        </authorList>
    </citation>
    <scope>NUCLEOTIDE SEQUENCE [LARGE SCALE GENOMIC DNA]</scope>
    <source>
        <strain evidence="10 11">PFR10</strain>
    </source>
</reference>
<dbReference type="Pfam" id="PF02073">
    <property type="entry name" value="Peptidase_M29"/>
    <property type="match status" value="1"/>
</dbReference>
<dbReference type="SUPFAM" id="SSF144052">
    <property type="entry name" value="Thermophilic metalloprotease-like"/>
    <property type="match status" value="1"/>
</dbReference>
<dbReference type="Proteomes" id="UP001260980">
    <property type="component" value="Unassembled WGS sequence"/>
</dbReference>
<keyword evidence="5 10" id="KW-0031">Aminopeptidase</keyword>
<comment type="caution">
    <text evidence="10">The sequence shown here is derived from an EMBL/GenBank/DDBJ whole genome shotgun (WGS) entry which is preliminary data.</text>
</comment>
<dbReference type="PANTHER" id="PTHR34448:SF3">
    <property type="entry name" value="AMINOPEPTIDASE AMPS"/>
    <property type="match status" value="1"/>
</dbReference>
<dbReference type="Gene3D" id="3.40.1830.10">
    <property type="entry name" value="Thermophilic metalloprotease (M29)"/>
    <property type="match status" value="1"/>
</dbReference>
<evidence type="ECO:0000256" key="4">
    <source>
        <dbReference type="ARBA" id="ARBA00008236"/>
    </source>
</evidence>
<keyword evidence="11" id="KW-1185">Reference proteome</keyword>
<gene>
    <name evidence="10" type="ORF">RQP52_05020</name>
</gene>
<comment type="cofactor">
    <cofactor evidence="1">
        <name>Co(2+)</name>
        <dbReference type="ChEBI" id="CHEBI:48828"/>
    </cofactor>
</comment>
<comment type="cofactor">
    <cofactor evidence="2">
        <name>Mg(2+)</name>
        <dbReference type="ChEBI" id="CHEBI:18420"/>
    </cofactor>
</comment>
<keyword evidence="7" id="KW-0479">Metal-binding</keyword>
<dbReference type="InterPro" id="IPR052170">
    <property type="entry name" value="M29_Exopeptidase"/>
</dbReference>
<keyword evidence="8" id="KW-0378">Hydrolase</keyword>
<evidence type="ECO:0000313" key="10">
    <source>
        <dbReference type="EMBL" id="MDU0200440.1"/>
    </source>
</evidence>
<evidence type="ECO:0000256" key="7">
    <source>
        <dbReference type="ARBA" id="ARBA00022723"/>
    </source>
</evidence>
<evidence type="ECO:0000256" key="6">
    <source>
        <dbReference type="ARBA" id="ARBA00022670"/>
    </source>
</evidence>
<dbReference type="EMBL" id="JAWCUD010000001">
    <property type="protein sequence ID" value="MDU0200440.1"/>
    <property type="molecule type" value="Genomic_DNA"/>
</dbReference>
<comment type="cofactor">
    <cofactor evidence="3">
        <name>Zn(2+)</name>
        <dbReference type="ChEBI" id="CHEBI:29105"/>
    </cofactor>
</comment>
<evidence type="ECO:0000256" key="1">
    <source>
        <dbReference type="ARBA" id="ARBA00001941"/>
    </source>
</evidence>
<evidence type="ECO:0000256" key="9">
    <source>
        <dbReference type="ARBA" id="ARBA00023049"/>
    </source>
</evidence>
<name>A0ABU3R848_9BACL</name>
<dbReference type="RefSeq" id="WP_315949837.1">
    <property type="nucleotide sequence ID" value="NZ_JAWCUD010000001.1"/>
</dbReference>
<dbReference type="GO" id="GO:0004177">
    <property type="term" value="F:aminopeptidase activity"/>
    <property type="evidence" value="ECO:0007669"/>
    <property type="project" value="UniProtKB-KW"/>
</dbReference>
<evidence type="ECO:0000256" key="2">
    <source>
        <dbReference type="ARBA" id="ARBA00001946"/>
    </source>
</evidence>
<accession>A0ABU3R848</accession>
<evidence type="ECO:0000256" key="8">
    <source>
        <dbReference type="ARBA" id="ARBA00022801"/>
    </source>
</evidence>
<comment type="similarity">
    <text evidence="4">Belongs to the peptidase M29 family.</text>
</comment>
<proteinExistence type="inferred from homology"/>
<protein>
    <submittedName>
        <fullName evidence="10">Aminopeptidase</fullName>
    </submittedName>
</protein>
<keyword evidence="9" id="KW-0482">Metalloprotease</keyword>
<dbReference type="PANTHER" id="PTHR34448">
    <property type="entry name" value="AMINOPEPTIDASE"/>
    <property type="match status" value="1"/>
</dbReference>
<dbReference type="PRINTS" id="PR00919">
    <property type="entry name" value="THERMOPTASE"/>
</dbReference>
<dbReference type="InterPro" id="IPR000787">
    <property type="entry name" value="Peptidase_M29"/>
</dbReference>
<evidence type="ECO:0000256" key="3">
    <source>
        <dbReference type="ARBA" id="ARBA00001947"/>
    </source>
</evidence>
<evidence type="ECO:0000256" key="5">
    <source>
        <dbReference type="ARBA" id="ARBA00022438"/>
    </source>
</evidence>
<organism evidence="10 11">
    <name type="scientific">Paenibacillus violae</name>
    <dbReference type="NCBI Taxonomy" id="3077234"/>
    <lineage>
        <taxon>Bacteria</taxon>
        <taxon>Bacillati</taxon>
        <taxon>Bacillota</taxon>
        <taxon>Bacilli</taxon>
        <taxon>Bacillales</taxon>
        <taxon>Paenibacillaceae</taxon>
        <taxon>Paenibacillus</taxon>
    </lineage>
</organism>
<sequence length="411" mass="46189">MTKHHDQLVKYASLAIQLGVNVQPGQTLVIFAPLVSVDFVRLLVKHAYEIGAKLVYVEWVDSEITRLKYELAPFEALLEYPMWQAKGYEELASQNAAFLYVSANNPDLMNGIDPKRLQTASKTSSTAIKELTMARLTNKVSWTIVAVPTPAWADKVFPLLPAEERVDALWSAIFQATRVEKDDPIEEWRNHARTLLTKSDLLNQKQYKALHYCAEGTDITVELPQDHLWVSAGSNNQQGDTFIANMPTEEVFTSPLRTGVNGTVRSTKPLSYNGVLIENFSLTFEEGRIIDFEAEKGEEMLRTLVEMDEGSHYLGEIALVPHRSPISDMNLIFYNTLYDENASCHFAIGRAFPFCLKDGVTMSGEELLKRGLNESLTHVDFMMGSADMDIDGIKMNGEVEPVFRNGDWVIS</sequence>
<dbReference type="InterPro" id="IPR035097">
    <property type="entry name" value="M29_N-terminal"/>
</dbReference>
<evidence type="ECO:0000313" key="11">
    <source>
        <dbReference type="Proteomes" id="UP001260980"/>
    </source>
</evidence>
<keyword evidence="6" id="KW-0645">Protease</keyword>